<dbReference type="SUPFAM" id="SSF52540">
    <property type="entry name" value="P-loop containing nucleoside triphosphate hydrolases"/>
    <property type="match status" value="2"/>
</dbReference>
<dbReference type="Gene3D" id="1.10.8.60">
    <property type="match status" value="2"/>
</dbReference>
<dbReference type="InterPro" id="IPR050130">
    <property type="entry name" value="ClpA_ClpB"/>
</dbReference>
<dbReference type="Gene3D" id="3.40.50.300">
    <property type="entry name" value="P-loop containing nucleotide triphosphate hydrolases"/>
    <property type="match status" value="2"/>
</dbReference>
<evidence type="ECO:0000256" key="4">
    <source>
        <dbReference type="SAM" id="Phobius"/>
    </source>
</evidence>
<dbReference type="GO" id="GO:0005524">
    <property type="term" value="F:ATP binding"/>
    <property type="evidence" value="ECO:0007669"/>
    <property type="project" value="UniProtKB-KW"/>
</dbReference>
<keyword evidence="4" id="KW-0472">Membrane</keyword>
<dbReference type="Pfam" id="PF00004">
    <property type="entry name" value="AAA"/>
    <property type="match status" value="1"/>
</dbReference>
<keyword evidence="2" id="KW-0067">ATP-binding</keyword>
<dbReference type="PRINTS" id="PR00300">
    <property type="entry name" value="CLPPROTEASEA"/>
</dbReference>
<dbReference type="InterPro" id="IPR003593">
    <property type="entry name" value="AAA+_ATPase"/>
</dbReference>
<dbReference type="InterPro" id="IPR003959">
    <property type="entry name" value="ATPase_AAA_core"/>
</dbReference>
<dbReference type="CDD" id="cd19499">
    <property type="entry name" value="RecA-like_ClpB_Hsp104-like"/>
    <property type="match status" value="1"/>
</dbReference>
<dbReference type="InterPro" id="IPR019489">
    <property type="entry name" value="Clp_ATPase_C"/>
</dbReference>
<dbReference type="Proteomes" id="UP000176751">
    <property type="component" value="Unassembled WGS sequence"/>
</dbReference>
<dbReference type="PANTHER" id="PTHR11638">
    <property type="entry name" value="ATP-DEPENDENT CLP PROTEASE"/>
    <property type="match status" value="1"/>
</dbReference>
<protein>
    <recommendedName>
        <fullName evidence="9">Clp R domain-containing protein</fullName>
    </recommendedName>
</protein>
<organism evidence="7 8">
    <name type="scientific">Candidatus Curtissbacteria bacterium RIFOXYA1_FULL_41_14</name>
    <dbReference type="NCBI Taxonomy" id="1797737"/>
    <lineage>
        <taxon>Bacteria</taxon>
        <taxon>Candidatus Curtissiibacteriota</taxon>
    </lineage>
</organism>
<dbReference type="GO" id="GO:0016887">
    <property type="term" value="F:ATP hydrolysis activity"/>
    <property type="evidence" value="ECO:0007669"/>
    <property type="project" value="InterPro"/>
</dbReference>
<dbReference type="CDD" id="cd00009">
    <property type="entry name" value="AAA"/>
    <property type="match status" value="1"/>
</dbReference>
<dbReference type="InterPro" id="IPR027417">
    <property type="entry name" value="P-loop_NTPase"/>
</dbReference>
<feature type="domain" description="AAA+ ATPase" evidence="5">
    <location>
        <begin position="541"/>
        <end position="677"/>
    </location>
</feature>
<dbReference type="SMART" id="SM01086">
    <property type="entry name" value="ClpB_D2-small"/>
    <property type="match status" value="1"/>
</dbReference>
<proteinExistence type="predicted"/>
<evidence type="ECO:0000259" key="5">
    <source>
        <dbReference type="SMART" id="SM00382"/>
    </source>
</evidence>
<accession>A0A1F5HDR7</accession>
<dbReference type="GO" id="GO:0034605">
    <property type="term" value="P:cellular response to heat"/>
    <property type="evidence" value="ECO:0007669"/>
    <property type="project" value="TreeGrafter"/>
</dbReference>
<keyword evidence="4" id="KW-1133">Transmembrane helix</keyword>
<feature type="transmembrane region" description="Helical" evidence="4">
    <location>
        <begin position="77"/>
        <end position="103"/>
    </location>
</feature>
<comment type="caution">
    <text evidence="7">The sequence shown here is derived from an EMBL/GenBank/DDBJ whole genome shotgun (WGS) entry which is preliminary data.</text>
</comment>
<name>A0A1F5HDR7_9BACT</name>
<gene>
    <name evidence="7" type="ORF">A2196_03740</name>
</gene>
<evidence type="ECO:0000256" key="1">
    <source>
        <dbReference type="ARBA" id="ARBA00022741"/>
    </source>
</evidence>
<dbReference type="PANTHER" id="PTHR11638:SF18">
    <property type="entry name" value="HEAT SHOCK PROTEIN 104"/>
    <property type="match status" value="1"/>
</dbReference>
<evidence type="ECO:0008006" key="9">
    <source>
        <dbReference type="Google" id="ProtNLM"/>
    </source>
</evidence>
<feature type="domain" description="AAA+ ATPase" evidence="5">
    <location>
        <begin position="268"/>
        <end position="539"/>
    </location>
</feature>
<evidence type="ECO:0000256" key="3">
    <source>
        <dbReference type="ARBA" id="ARBA00023186"/>
    </source>
</evidence>
<keyword evidence="1" id="KW-0547">Nucleotide-binding</keyword>
<evidence type="ECO:0000256" key="2">
    <source>
        <dbReference type="ARBA" id="ARBA00022840"/>
    </source>
</evidence>
<dbReference type="AlphaFoldDB" id="A0A1F5HDR7"/>
<feature type="domain" description="Clp ATPase C-terminal" evidence="6">
    <location>
        <begin position="723"/>
        <end position="810"/>
    </location>
</feature>
<evidence type="ECO:0000313" key="7">
    <source>
        <dbReference type="EMBL" id="OGE02268.1"/>
    </source>
</evidence>
<reference evidence="7 8" key="1">
    <citation type="journal article" date="2016" name="Nat. Commun.">
        <title>Thousands of microbial genomes shed light on interconnected biogeochemical processes in an aquifer system.</title>
        <authorList>
            <person name="Anantharaman K."/>
            <person name="Brown C.T."/>
            <person name="Hug L.A."/>
            <person name="Sharon I."/>
            <person name="Castelle C.J."/>
            <person name="Probst A.J."/>
            <person name="Thomas B.C."/>
            <person name="Singh A."/>
            <person name="Wilkins M.J."/>
            <person name="Karaoz U."/>
            <person name="Brodie E.L."/>
            <person name="Williams K.H."/>
            <person name="Hubbard S.S."/>
            <person name="Banfield J.F."/>
        </authorList>
    </citation>
    <scope>NUCLEOTIDE SEQUENCE [LARGE SCALE GENOMIC DNA]</scope>
</reference>
<dbReference type="Pfam" id="PF07724">
    <property type="entry name" value="AAA_2"/>
    <property type="match status" value="1"/>
</dbReference>
<evidence type="ECO:0000313" key="8">
    <source>
        <dbReference type="Proteomes" id="UP000176751"/>
    </source>
</evidence>
<keyword evidence="4" id="KW-0812">Transmembrane</keyword>
<dbReference type="STRING" id="1797737.A2196_03740"/>
<sequence>MMEKNYLAWHFSQALPDFTKSRLKLLSYTISFFNIIDLLKTLFTPYRRLEITGKAPSLADKISFNLISRTIGAIVRLVLIITAVPIVFLMVIFEATLTAFYTVPFFSFIKYSRIRQDTLFTNDLADSSHFAKKLTGTKLFSLISIFFPGDFGPAFSNLPEPSTVDISPNDTPKDALIKLAQNFQKLAIYLEQKNIKLADFELLVNTLSEHLEKPAPIKPSPIGQLLAFGYTNTLDRFSQELTSQTMPHVPGGKFELLWEITKVLTRPNNNNVLLVGEPGVGRHTTLHFLASAIAHQQLTPLAGTRLVFLDAVALAGTGKNLAQVKSNFETILAQAKRAGNIILAIDQIDRLSSSADSRIDLSEVLITILTDNSLPTIGISTLDDFNKYIRPNSNFLKLFEKIDINQASIQETVSILIDKALENYQRERTATTFAAILEIAQRSNRLITERQQPEKSIILFDDLIAEAKSRKLSIVDVGLVDEVISQKTKTPVGKISESEAGKLKNLEDLLHKRIIGQNEAIAEIARAMRRARAEIETGTRPIGSFLFLGPTGVGKTETAKALAESFFGADDRMVRFDMSEYQSADGLKRLIGDPENRQPGLLANAIRENPYGLLLVDEFEKASPAVHNLFLQILDEGFMTDAFGKKVNFDNVIIIATSNAGAEFIREQISQEHPRGEVKVLPGKHPGGESGLSQKLIEYVLQKGLFSPELINRFDGVIVYHPLSDDQAVAVAKLMLSKLAKNLKETKNIRLDLTDQLAQAVAKKGFDPTFGARPMRRLIADKIEDEIAKMIIEESVKNGDTISSATLLKFVS</sequence>
<dbReference type="EMBL" id="MFCA01000017">
    <property type="protein sequence ID" value="OGE02268.1"/>
    <property type="molecule type" value="Genomic_DNA"/>
</dbReference>
<dbReference type="SMART" id="SM00382">
    <property type="entry name" value="AAA"/>
    <property type="match status" value="2"/>
</dbReference>
<dbReference type="GO" id="GO:0005737">
    <property type="term" value="C:cytoplasm"/>
    <property type="evidence" value="ECO:0007669"/>
    <property type="project" value="TreeGrafter"/>
</dbReference>
<keyword evidence="3" id="KW-0143">Chaperone</keyword>
<dbReference type="InterPro" id="IPR001270">
    <property type="entry name" value="ClpA/B"/>
</dbReference>
<evidence type="ECO:0000259" key="6">
    <source>
        <dbReference type="SMART" id="SM01086"/>
    </source>
</evidence>
<dbReference type="Pfam" id="PF10431">
    <property type="entry name" value="ClpB_D2-small"/>
    <property type="match status" value="1"/>
</dbReference>